<name>A0A839E2I4_9PSEU</name>
<keyword evidence="2" id="KW-1185">Reference proteome</keyword>
<dbReference type="RefSeq" id="WP_182545972.1">
    <property type="nucleotide sequence ID" value="NZ_JACGWZ010000006.1"/>
</dbReference>
<evidence type="ECO:0000313" key="2">
    <source>
        <dbReference type="Proteomes" id="UP000569329"/>
    </source>
</evidence>
<dbReference type="AlphaFoldDB" id="A0A839E2I4"/>
<proteinExistence type="predicted"/>
<evidence type="ECO:0000313" key="1">
    <source>
        <dbReference type="EMBL" id="MBA8826776.1"/>
    </source>
</evidence>
<organism evidence="1 2">
    <name type="scientific">Halosaccharopolyspora lacisalsi</name>
    <dbReference type="NCBI Taxonomy" id="1000566"/>
    <lineage>
        <taxon>Bacteria</taxon>
        <taxon>Bacillati</taxon>
        <taxon>Actinomycetota</taxon>
        <taxon>Actinomycetes</taxon>
        <taxon>Pseudonocardiales</taxon>
        <taxon>Pseudonocardiaceae</taxon>
        <taxon>Halosaccharopolyspora</taxon>
    </lineage>
</organism>
<gene>
    <name evidence="1" type="ORF">FHX42_004155</name>
</gene>
<dbReference type="Proteomes" id="UP000569329">
    <property type="component" value="Unassembled WGS sequence"/>
</dbReference>
<dbReference type="EMBL" id="JACGWZ010000006">
    <property type="protein sequence ID" value="MBA8826776.1"/>
    <property type="molecule type" value="Genomic_DNA"/>
</dbReference>
<sequence length="147" mass="15321">MAEKTEIELLITVLVAAEDDRGARAACLELTRSVGGRVVESGDCSDEEPGCWSVTISRGGGTGGSHVAAALARSVRTFMRELAPEHALPRISCAPPTAWTVLEEPGLLDSLVSGGERILVEAWWGGSALTATPAASTSADDPRIPRP</sequence>
<comment type="caution">
    <text evidence="1">The sequence shown here is derived from an EMBL/GenBank/DDBJ whole genome shotgun (WGS) entry which is preliminary data.</text>
</comment>
<reference evidence="1 2" key="1">
    <citation type="submission" date="2020-07" db="EMBL/GenBank/DDBJ databases">
        <title>Sequencing the genomes of 1000 actinobacteria strains.</title>
        <authorList>
            <person name="Klenk H.-P."/>
        </authorList>
    </citation>
    <scope>NUCLEOTIDE SEQUENCE [LARGE SCALE GENOMIC DNA]</scope>
    <source>
        <strain evidence="1 2">DSM 45975</strain>
    </source>
</reference>
<protein>
    <submittedName>
        <fullName evidence="1">Uncharacterized protein</fullName>
    </submittedName>
</protein>
<accession>A0A839E2I4</accession>